<dbReference type="PANTHER" id="PTHR31450">
    <property type="entry name" value="LEUCINE-RICH REPEAT-CONTAINING PROTEIN 19 LRRC19 FAMILY MEMBER"/>
    <property type="match status" value="1"/>
</dbReference>
<dbReference type="GO" id="GO:0005886">
    <property type="term" value="C:plasma membrane"/>
    <property type="evidence" value="ECO:0007669"/>
    <property type="project" value="TreeGrafter"/>
</dbReference>
<keyword evidence="4" id="KW-0472">Membrane</keyword>
<keyword evidence="4" id="KW-0812">Transmembrane</keyword>
<keyword evidence="2" id="KW-0677">Repeat</keyword>
<feature type="signal peptide" evidence="5">
    <location>
        <begin position="1"/>
        <end position="19"/>
    </location>
</feature>
<feature type="chain" id="PRO_5021784119" evidence="5">
    <location>
        <begin position="20"/>
        <end position="269"/>
    </location>
</feature>
<dbReference type="PROSITE" id="PS51450">
    <property type="entry name" value="LRR"/>
    <property type="match status" value="1"/>
</dbReference>
<dbReference type="Pfam" id="PF13855">
    <property type="entry name" value="LRR_8"/>
    <property type="match status" value="1"/>
</dbReference>
<comment type="caution">
    <text evidence="6">The sequence shown here is derived from an EMBL/GenBank/DDBJ whole genome shotgun (WGS) entry which is preliminary data.</text>
</comment>
<feature type="transmembrane region" description="Helical" evidence="4">
    <location>
        <begin position="166"/>
        <end position="185"/>
    </location>
</feature>
<dbReference type="EMBL" id="VCAZ01000029">
    <property type="protein sequence ID" value="TSL28303.1"/>
    <property type="molecule type" value="Genomic_DNA"/>
</dbReference>
<keyword evidence="1" id="KW-0433">Leucine-rich repeat</keyword>
<dbReference type="InterPro" id="IPR001611">
    <property type="entry name" value="Leu-rich_rpt"/>
</dbReference>
<keyword evidence="5" id="KW-0732">Signal</keyword>
<dbReference type="GO" id="GO:0038023">
    <property type="term" value="F:signaling receptor activity"/>
    <property type="evidence" value="ECO:0007669"/>
    <property type="project" value="TreeGrafter"/>
</dbReference>
<organism evidence="6 7">
    <name type="scientific">Bagarius yarrelli</name>
    <name type="common">Goonch</name>
    <name type="synonym">Bagrus yarrelli</name>
    <dbReference type="NCBI Taxonomy" id="175774"/>
    <lineage>
        <taxon>Eukaryota</taxon>
        <taxon>Metazoa</taxon>
        <taxon>Chordata</taxon>
        <taxon>Craniata</taxon>
        <taxon>Vertebrata</taxon>
        <taxon>Euteleostomi</taxon>
        <taxon>Actinopterygii</taxon>
        <taxon>Neopterygii</taxon>
        <taxon>Teleostei</taxon>
        <taxon>Ostariophysi</taxon>
        <taxon>Siluriformes</taxon>
        <taxon>Sisoridae</taxon>
        <taxon>Sisorinae</taxon>
        <taxon>Bagarius</taxon>
    </lineage>
</organism>
<name>A0A556TYK8_BAGYA</name>
<protein>
    <submittedName>
        <fullName evidence="6">Leucine-rich repeat-containing protein 19</fullName>
    </submittedName>
</protein>
<dbReference type="Pfam" id="PF15176">
    <property type="entry name" value="LRR19-TM"/>
    <property type="match status" value="1"/>
</dbReference>
<dbReference type="Gene3D" id="3.80.10.10">
    <property type="entry name" value="Ribonuclease Inhibitor"/>
    <property type="match status" value="1"/>
</dbReference>
<reference evidence="6 7" key="1">
    <citation type="journal article" date="2019" name="Genome Biol. Evol.">
        <title>Whole-Genome Sequencing of the Giant Devil Catfish, Bagarius yarrelli.</title>
        <authorList>
            <person name="Jiang W."/>
            <person name="Lv Y."/>
            <person name="Cheng L."/>
            <person name="Yang K."/>
            <person name="Chao B."/>
            <person name="Wang X."/>
            <person name="Li Y."/>
            <person name="Pan X."/>
            <person name="You X."/>
            <person name="Zhang Y."/>
            <person name="Yang J."/>
            <person name="Li J."/>
            <person name="Zhang X."/>
            <person name="Liu S."/>
            <person name="Sun C."/>
            <person name="Yang J."/>
            <person name="Shi Q."/>
        </authorList>
    </citation>
    <scope>NUCLEOTIDE SEQUENCE [LARGE SCALE GENOMIC DNA]</scope>
    <source>
        <strain evidence="6">JWS20170419001</strain>
        <tissue evidence="6">Muscle</tissue>
    </source>
</reference>
<evidence type="ECO:0000256" key="1">
    <source>
        <dbReference type="ARBA" id="ARBA00022614"/>
    </source>
</evidence>
<dbReference type="AlphaFoldDB" id="A0A556TYK8"/>
<dbReference type="Proteomes" id="UP000319801">
    <property type="component" value="Unassembled WGS sequence"/>
</dbReference>
<gene>
    <name evidence="6" type="ORF">Baya_5818</name>
</gene>
<dbReference type="InterPro" id="IPR003591">
    <property type="entry name" value="Leu-rich_rpt_typical-subtyp"/>
</dbReference>
<keyword evidence="7" id="KW-1185">Reference proteome</keyword>
<feature type="region of interest" description="Disordered" evidence="3">
    <location>
        <begin position="223"/>
        <end position="248"/>
    </location>
</feature>
<accession>A0A556TYK8</accession>
<dbReference type="InterPro" id="IPR032675">
    <property type="entry name" value="LRR_dom_sf"/>
</dbReference>
<dbReference type="SUPFAM" id="SSF52058">
    <property type="entry name" value="L domain-like"/>
    <property type="match status" value="1"/>
</dbReference>
<evidence type="ECO:0000256" key="4">
    <source>
        <dbReference type="SAM" id="Phobius"/>
    </source>
</evidence>
<dbReference type="OrthoDB" id="1394818at2759"/>
<feature type="compositionally biased region" description="Polar residues" evidence="3">
    <location>
        <begin position="223"/>
        <end position="232"/>
    </location>
</feature>
<evidence type="ECO:0000256" key="3">
    <source>
        <dbReference type="SAM" id="MobiDB-lite"/>
    </source>
</evidence>
<sequence>MVKEVVVLWTAALLAAASAELLVNVSIKVLSNIPVTHSANTTRLILHHNRITMSSSDIRALRNYSSLRELDLSYNLITQLPDGAFSALSSLETLRLTGNGLQTIRNQTFTDLKKLRTLDLGLNPWDCTQELVALVKWMNDVKLRTDTSTEAERTGQKSGVTNTWKFLTGVIVIILCTSMFIVCAVKSPIWHKMLFDYRHQRLREAEDPAIFNTGRYSNFSLDTEQTETSAQELDQGLTEPPEDEDGFIEDGYIQPEDYKERADVGVPIV</sequence>
<evidence type="ECO:0000256" key="5">
    <source>
        <dbReference type="SAM" id="SignalP"/>
    </source>
</evidence>
<dbReference type="SMART" id="SM00369">
    <property type="entry name" value="LRR_TYP"/>
    <property type="match status" value="2"/>
</dbReference>
<dbReference type="PANTHER" id="PTHR31450:SF4">
    <property type="entry name" value="LEUCINE-RICH REPEAT-CONTAINING PROTEIN 19"/>
    <property type="match status" value="1"/>
</dbReference>
<evidence type="ECO:0000313" key="7">
    <source>
        <dbReference type="Proteomes" id="UP000319801"/>
    </source>
</evidence>
<keyword evidence="4" id="KW-1133">Transmembrane helix</keyword>
<evidence type="ECO:0000256" key="2">
    <source>
        <dbReference type="ARBA" id="ARBA00022737"/>
    </source>
</evidence>
<dbReference type="GO" id="GO:1901224">
    <property type="term" value="P:positive regulation of non-canonical NF-kappaB signal transduction"/>
    <property type="evidence" value="ECO:0007669"/>
    <property type="project" value="TreeGrafter"/>
</dbReference>
<proteinExistence type="predicted"/>
<evidence type="ECO:0000313" key="6">
    <source>
        <dbReference type="EMBL" id="TSL28303.1"/>
    </source>
</evidence>